<proteinExistence type="inferred from homology"/>
<comment type="subcellular location">
    <subcellularLocation>
        <location evidence="1">Bacterial microcompartment</location>
    </subcellularLocation>
</comment>
<organism evidence="6 7">
    <name type="scientific">Desulfovibrio desulfuricans</name>
    <dbReference type="NCBI Taxonomy" id="876"/>
    <lineage>
        <taxon>Bacteria</taxon>
        <taxon>Pseudomonadati</taxon>
        <taxon>Thermodesulfobacteriota</taxon>
        <taxon>Desulfovibrionia</taxon>
        <taxon>Desulfovibrionales</taxon>
        <taxon>Desulfovibrionaceae</taxon>
        <taxon>Desulfovibrio</taxon>
    </lineage>
</organism>
<evidence type="ECO:0000256" key="2">
    <source>
        <dbReference type="ARBA" id="ARBA00024446"/>
    </source>
</evidence>
<dbReference type="GO" id="GO:0031469">
    <property type="term" value="C:bacterial microcompartment"/>
    <property type="evidence" value="ECO:0007669"/>
    <property type="project" value="UniProtKB-SubCell"/>
</dbReference>
<gene>
    <name evidence="6" type="ORF">SAMN02910291_02010</name>
</gene>
<dbReference type="EMBL" id="FPIW01000039">
    <property type="protein sequence ID" value="SFW59464.1"/>
    <property type="molecule type" value="Genomic_DNA"/>
</dbReference>
<dbReference type="Pfam" id="PF00936">
    <property type="entry name" value="BMC"/>
    <property type="match status" value="1"/>
</dbReference>
<dbReference type="Proteomes" id="UP000182680">
    <property type="component" value="Unassembled WGS sequence"/>
</dbReference>
<dbReference type="CDD" id="cd07045">
    <property type="entry name" value="BMC_CcmK_like"/>
    <property type="match status" value="1"/>
</dbReference>
<dbReference type="InterPro" id="IPR044872">
    <property type="entry name" value="CcmK/CsoS1_BMC"/>
</dbReference>
<dbReference type="SUPFAM" id="SSF143414">
    <property type="entry name" value="CcmK-like"/>
    <property type="match status" value="1"/>
</dbReference>
<sequence length="202" mass="21281">MLALGLIETKGLVGAIEAADAMLKAANVRLLEKTLATGGLVTITVAGEVSAVQSAVDAAQDSLSRLEGAVCVSCHVIPRPDGELDRILLLQPGQYTIDPDPATAAPKAETAKVEIVELVEIVEEIPAPAAPKGGAKAETSGKAPAPEAQEAYDPEKCKTMSMNKLRQLAKDMKVDLSREQIASSNRQTLMNAIDRAARKEKE</sequence>
<comment type="caution">
    <text evidence="6">The sequence shown here is derived from an EMBL/GenBank/DDBJ whole genome shotgun (WGS) entry which is preliminary data.</text>
</comment>
<feature type="region of interest" description="Disordered" evidence="4">
    <location>
        <begin position="129"/>
        <end position="153"/>
    </location>
</feature>
<protein>
    <submittedName>
        <fullName evidence="6">BMC domain-containing protein</fullName>
    </submittedName>
</protein>
<dbReference type="InterPro" id="IPR000249">
    <property type="entry name" value="BMC_dom"/>
</dbReference>
<evidence type="ECO:0000259" key="5">
    <source>
        <dbReference type="PROSITE" id="PS51930"/>
    </source>
</evidence>
<dbReference type="RefSeq" id="WP_072312131.1">
    <property type="nucleotide sequence ID" value="NZ_FPIW01000039.1"/>
</dbReference>
<dbReference type="PANTHER" id="PTHR33941">
    <property type="entry name" value="PROPANEDIOL UTILIZATION PROTEIN PDUA"/>
    <property type="match status" value="1"/>
</dbReference>
<name>A0AA94L2R5_DESDE</name>
<evidence type="ECO:0000256" key="3">
    <source>
        <dbReference type="PROSITE-ProRule" id="PRU01278"/>
    </source>
</evidence>
<reference evidence="7" key="1">
    <citation type="submission" date="2016-11" db="EMBL/GenBank/DDBJ databases">
        <authorList>
            <person name="Jaros S."/>
            <person name="Januszkiewicz K."/>
            <person name="Wedrychowicz H."/>
        </authorList>
    </citation>
    <scope>NUCLEOTIDE SEQUENCE [LARGE SCALE GENOMIC DNA]</scope>
    <source>
        <strain evidence="7">DSM 7057</strain>
    </source>
</reference>
<evidence type="ECO:0000256" key="1">
    <source>
        <dbReference type="ARBA" id="ARBA00024322"/>
    </source>
</evidence>
<dbReference type="AlphaFoldDB" id="A0AA94L2R5"/>
<dbReference type="SMART" id="SM00877">
    <property type="entry name" value="BMC"/>
    <property type="match status" value="1"/>
</dbReference>
<dbReference type="InterPro" id="IPR037233">
    <property type="entry name" value="CcmK-like_sf"/>
</dbReference>
<dbReference type="PANTHER" id="PTHR33941:SF11">
    <property type="entry name" value="BACTERIAL MICROCOMPARTMENT SHELL PROTEIN PDUJ"/>
    <property type="match status" value="1"/>
</dbReference>
<evidence type="ECO:0000313" key="6">
    <source>
        <dbReference type="EMBL" id="SFW59464.1"/>
    </source>
</evidence>
<comment type="similarity">
    <text evidence="3">Belongs to the bacterial microcompartments protein family.</text>
</comment>
<dbReference type="InterPro" id="IPR050575">
    <property type="entry name" value="BMC_shell"/>
</dbReference>
<keyword evidence="2" id="KW-1283">Bacterial microcompartment</keyword>
<evidence type="ECO:0000313" key="7">
    <source>
        <dbReference type="Proteomes" id="UP000182680"/>
    </source>
</evidence>
<dbReference type="Gene3D" id="3.30.70.1710">
    <property type="match status" value="1"/>
</dbReference>
<accession>A0AA94L2R5</accession>
<evidence type="ECO:0000256" key="4">
    <source>
        <dbReference type="SAM" id="MobiDB-lite"/>
    </source>
</evidence>
<feature type="domain" description="BMC" evidence="5">
    <location>
        <begin position="3"/>
        <end position="89"/>
    </location>
</feature>
<dbReference type="PROSITE" id="PS51930">
    <property type="entry name" value="BMC_2"/>
    <property type="match status" value="1"/>
</dbReference>